<gene>
    <name evidence="1" type="ORF">PHYSODRAFT_319531</name>
</gene>
<dbReference type="Gene3D" id="2.60.120.200">
    <property type="match status" value="1"/>
</dbReference>
<evidence type="ECO:0000313" key="1">
    <source>
        <dbReference type="EMBL" id="EGZ06775.1"/>
    </source>
</evidence>
<reference evidence="1 2" key="1">
    <citation type="journal article" date="2006" name="Science">
        <title>Phytophthora genome sequences uncover evolutionary origins and mechanisms of pathogenesis.</title>
        <authorList>
            <person name="Tyler B.M."/>
            <person name="Tripathy S."/>
            <person name="Zhang X."/>
            <person name="Dehal P."/>
            <person name="Jiang R.H."/>
            <person name="Aerts A."/>
            <person name="Arredondo F.D."/>
            <person name="Baxter L."/>
            <person name="Bensasson D."/>
            <person name="Beynon J.L."/>
            <person name="Chapman J."/>
            <person name="Damasceno C.M."/>
            <person name="Dorrance A.E."/>
            <person name="Dou D."/>
            <person name="Dickerman A.W."/>
            <person name="Dubchak I.L."/>
            <person name="Garbelotto M."/>
            <person name="Gijzen M."/>
            <person name="Gordon S.G."/>
            <person name="Govers F."/>
            <person name="Grunwald N.J."/>
            <person name="Huang W."/>
            <person name="Ivors K.L."/>
            <person name="Jones R.W."/>
            <person name="Kamoun S."/>
            <person name="Krampis K."/>
            <person name="Lamour K.H."/>
            <person name="Lee M.K."/>
            <person name="McDonald W.H."/>
            <person name="Medina M."/>
            <person name="Meijer H.J."/>
            <person name="Nordberg E.K."/>
            <person name="Maclean D.J."/>
            <person name="Ospina-Giraldo M.D."/>
            <person name="Morris P.F."/>
            <person name="Phuntumart V."/>
            <person name="Putnam N.H."/>
            <person name="Rash S."/>
            <person name="Rose J.K."/>
            <person name="Sakihama Y."/>
            <person name="Salamov A.A."/>
            <person name="Savidor A."/>
            <person name="Scheuring C.F."/>
            <person name="Smith B.M."/>
            <person name="Sobral B.W."/>
            <person name="Terry A."/>
            <person name="Torto-Alalibo T.A."/>
            <person name="Win J."/>
            <person name="Xu Z."/>
            <person name="Zhang H."/>
            <person name="Grigoriev I.V."/>
            <person name="Rokhsar D.S."/>
            <person name="Boore J.L."/>
        </authorList>
    </citation>
    <scope>NUCLEOTIDE SEQUENCE [LARGE SCALE GENOMIC DNA]</scope>
    <source>
        <strain evidence="1 2">P6497</strain>
    </source>
</reference>
<evidence type="ECO:0000313" key="2">
    <source>
        <dbReference type="Proteomes" id="UP000002640"/>
    </source>
</evidence>
<keyword evidence="2" id="KW-1185">Reference proteome</keyword>
<name>G5ABQ0_PHYSP</name>
<proteinExistence type="predicted"/>
<dbReference type="RefSeq" id="XP_009537539.1">
    <property type="nucleotide sequence ID" value="XM_009539244.1"/>
</dbReference>
<sequence length="241" mass="27751">MLSRSMRRRSQFRLNFLGSESFSFDVWFSLLPGGEGHHFGGIIYGLQSTSRESRQWPYYHQQFVLVSSTGDLYCSVLDFRPVVASNLESNRWYHLALTYDNEKQRQDVYLNGEKVHSNTGALHHDWGYLSHEQVGSGCITAGDLNFPRPKYLGWYGFHGVIDDFRIWNGAMSQDDVARLVRGRSLQIERLRASLKTNGERLVRPLFTWVNVQLTMCTRPAEGRSMQQVKYQSSSQPNCVIS</sequence>
<dbReference type="InterPro" id="IPR013320">
    <property type="entry name" value="ConA-like_dom_sf"/>
</dbReference>
<dbReference type="Pfam" id="PF13385">
    <property type="entry name" value="Laminin_G_3"/>
    <property type="match status" value="1"/>
</dbReference>
<dbReference type="SUPFAM" id="SSF49899">
    <property type="entry name" value="Concanavalin A-like lectins/glucanases"/>
    <property type="match status" value="1"/>
</dbReference>
<dbReference type="Proteomes" id="UP000002640">
    <property type="component" value="Unassembled WGS sequence"/>
</dbReference>
<dbReference type="KEGG" id="psoj:PHYSODRAFT_319531"/>
<protein>
    <recommendedName>
        <fullName evidence="3">LamG-like jellyroll fold domain-containing protein</fullName>
    </recommendedName>
</protein>
<accession>G5ABQ0</accession>
<dbReference type="EMBL" id="JH159163">
    <property type="protein sequence ID" value="EGZ06775.1"/>
    <property type="molecule type" value="Genomic_DNA"/>
</dbReference>
<dbReference type="OMA" id="PLHREWA"/>
<dbReference type="AlphaFoldDB" id="G5ABQ0"/>
<dbReference type="GeneID" id="20644336"/>
<dbReference type="InParanoid" id="G5ABQ0"/>
<organism evidence="1 2">
    <name type="scientific">Phytophthora sojae (strain P6497)</name>
    <name type="common">Soybean stem and root rot agent</name>
    <name type="synonym">Phytophthora megasperma f. sp. glycines</name>
    <dbReference type="NCBI Taxonomy" id="1094619"/>
    <lineage>
        <taxon>Eukaryota</taxon>
        <taxon>Sar</taxon>
        <taxon>Stramenopiles</taxon>
        <taxon>Oomycota</taxon>
        <taxon>Peronosporomycetes</taxon>
        <taxon>Peronosporales</taxon>
        <taxon>Peronosporaceae</taxon>
        <taxon>Phytophthora</taxon>
    </lineage>
</organism>
<evidence type="ECO:0008006" key="3">
    <source>
        <dbReference type="Google" id="ProtNLM"/>
    </source>
</evidence>